<dbReference type="EMBL" id="AP019822">
    <property type="protein sequence ID" value="BBM36091.1"/>
    <property type="molecule type" value="Genomic_DNA"/>
</dbReference>
<dbReference type="Gene3D" id="1.20.5.620">
    <property type="entry name" value="F1F0 ATP synthase subunit B, membrane domain"/>
    <property type="match status" value="1"/>
</dbReference>
<dbReference type="Pfam" id="PF01991">
    <property type="entry name" value="vATP-synt_E"/>
    <property type="match status" value="1"/>
</dbReference>
<reference evidence="6 7" key="1">
    <citation type="submission" date="2019-07" db="EMBL/GenBank/DDBJ databases">
        <title>Complete Genome Sequence of Leptotrichia goodfellowii Strain JCM 16774.</title>
        <authorList>
            <person name="Watanabe S."/>
            <person name="Cui L."/>
        </authorList>
    </citation>
    <scope>NUCLEOTIDE SEQUENCE [LARGE SCALE GENOMIC DNA]</scope>
    <source>
        <strain evidence="6 7">JCM16774</strain>
    </source>
</reference>
<organism evidence="6 7">
    <name type="scientific">Pseudoleptotrichia goodfellowii</name>
    <dbReference type="NCBI Taxonomy" id="157692"/>
    <lineage>
        <taxon>Bacteria</taxon>
        <taxon>Fusobacteriati</taxon>
        <taxon>Fusobacteriota</taxon>
        <taxon>Fusobacteriia</taxon>
        <taxon>Fusobacteriales</taxon>
        <taxon>Leptotrichiaceae</taxon>
        <taxon>Pseudoleptotrichia</taxon>
    </lineage>
</organism>
<feature type="region of interest" description="Disordered" evidence="5">
    <location>
        <begin position="22"/>
        <end position="47"/>
    </location>
</feature>
<comment type="similarity">
    <text evidence="1 4">Belongs to the V-ATPase E subunit family.</text>
</comment>
<dbReference type="GO" id="GO:0046933">
    <property type="term" value="F:proton-transporting ATP synthase activity, rotational mechanism"/>
    <property type="evidence" value="ECO:0007669"/>
    <property type="project" value="UniProtKB-UniRule"/>
</dbReference>
<evidence type="ECO:0000256" key="3">
    <source>
        <dbReference type="ARBA" id="ARBA00023065"/>
    </source>
</evidence>
<keyword evidence="4" id="KW-0375">Hydrogen ion transport</keyword>
<evidence type="ECO:0000256" key="4">
    <source>
        <dbReference type="HAMAP-Rule" id="MF_00311"/>
    </source>
</evidence>
<dbReference type="GO" id="GO:0042777">
    <property type="term" value="P:proton motive force-driven plasma membrane ATP synthesis"/>
    <property type="evidence" value="ECO:0007669"/>
    <property type="project" value="UniProtKB-UniRule"/>
</dbReference>
<proteinExistence type="inferred from homology"/>
<dbReference type="OrthoDB" id="87618at2"/>
<dbReference type="GO" id="GO:0033178">
    <property type="term" value="C:proton-transporting two-sector ATPase complex, catalytic domain"/>
    <property type="evidence" value="ECO:0007669"/>
    <property type="project" value="InterPro"/>
</dbReference>
<keyword evidence="2 4" id="KW-0813">Transport</keyword>
<keyword evidence="3 4" id="KW-0406">Ion transport</keyword>
<evidence type="ECO:0000313" key="6">
    <source>
        <dbReference type="EMBL" id="BBM36091.1"/>
    </source>
</evidence>
<name>A0A510JCB1_9FUSO</name>
<gene>
    <name evidence="4" type="primary">atpE</name>
    <name evidence="6" type="ORF">JCM16774_1023</name>
</gene>
<dbReference type="HAMAP" id="MF_00311">
    <property type="entry name" value="ATP_synth_E_arch"/>
    <property type="match status" value="1"/>
</dbReference>
<comment type="function">
    <text evidence="4">Produces ATP from ADP in the presence of a proton gradient across the membrane.</text>
</comment>
<evidence type="ECO:0000313" key="7">
    <source>
        <dbReference type="Proteomes" id="UP000321606"/>
    </source>
</evidence>
<evidence type="ECO:0000256" key="1">
    <source>
        <dbReference type="ARBA" id="ARBA00005901"/>
    </source>
</evidence>
<evidence type="ECO:0000256" key="2">
    <source>
        <dbReference type="ARBA" id="ARBA00022448"/>
    </source>
</evidence>
<dbReference type="GO" id="GO:0005524">
    <property type="term" value="F:ATP binding"/>
    <property type="evidence" value="ECO:0007669"/>
    <property type="project" value="UniProtKB-UniRule"/>
</dbReference>
<dbReference type="Proteomes" id="UP000321606">
    <property type="component" value="Chromosome"/>
</dbReference>
<dbReference type="RefSeq" id="WP_026737490.1">
    <property type="nucleotide sequence ID" value="NZ_AP019822.1"/>
</dbReference>
<keyword evidence="4" id="KW-0066">ATP synthesis</keyword>
<dbReference type="SUPFAM" id="SSF160527">
    <property type="entry name" value="V-type ATPase subunit E-like"/>
    <property type="match status" value="1"/>
</dbReference>
<protein>
    <recommendedName>
        <fullName evidence="4">V-type proton ATPase subunit E</fullName>
    </recommendedName>
    <alternativeName>
        <fullName evidence="4">V-ATPase subunit E</fullName>
    </alternativeName>
</protein>
<dbReference type="KEGG" id="lgo:JCM16774_1023"/>
<accession>A0A510JCB1</accession>
<evidence type="ECO:0000256" key="5">
    <source>
        <dbReference type="SAM" id="MobiDB-lite"/>
    </source>
</evidence>
<sequence>MSNLDNLTSKIINDAKEKAAEIEQKAKETAEEKYKSGMKKAEEKKERILETGKRERELLSERMKSGANLKARDDKLKAKQEAIDKVILRLKEKLVNMSEREYLDYISKNIDVSSFNQNKKLIVKKEYVNKVKERFPNIKVEENEFVNSGFIIEENGIQENYTFEVKLDFMRDELEVEISKLLFS</sequence>
<dbReference type="STRING" id="714315.GCA_000516535_01014"/>
<dbReference type="GO" id="GO:0046961">
    <property type="term" value="F:proton-transporting ATPase activity, rotational mechanism"/>
    <property type="evidence" value="ECO:0007669"/>
    <property type="project" value="InterPro"/>
</dbReference>
<dbReference type="InterPro" id="IPR002842">
    <property type="entry name" value="ATPase_V1_Esu"/>
</dbReference>
<dbReference type="AlphaFoldDB" id="A0A510JCB1"/>